<sequence>MKAKGRLSLIAAAGLALVFAGAAHAEFVPKKPVEIIVHAGPGGGNDIFGRAMISIMEKEGLIPVRFQIINKSGGGSANARNFLGEKKGDDYTIGLYSSTYLIDPLVQEVKTTTMEELTPIANLVYEPALIVVRADSPFKTLKDFIEAAKAEPKKYKQSAGNPLAREAIVRHLLMAKTGADWAYVSYPSAGERISALLGGHTDLMMIEPSEEAGLVTGGKLRALAQIANKRLPAFPDVPTLTEAGYEITSVPQVRGVIGPPGMSADAKAYYSDLFAKLAKSDGWKDYLKKTQLEDGYMNSEELAKFEKAYVAKMRDILVQAGMKVNP</sequence>
<keyword evidence="4" id="KW-1185">Reference proteome</keyword>
<dbReference type="RefSeq" id="WP_258734345.1">
    <property type="nucleotide sequence ID" value="NZ_JANTHZ010000010.1"/>
</dbReference>
<protein>
    <submittedName>
        <fullName evidence="3">Tripartite tricarboxylate transporter substrate binding protein</fullName>
    </submittedName>
</protein>
<evidence type="ECO:0000256" key="2">
    <source>
        <dbReference type="SAM" id="SignalP"/>
    </source>
</evidence>
<reference evidence="3" key="1">
    <citation type="submission" date="2022-08" db="EMBL/GenBank/DDBJ databases">
        <authorList>
            <person name="Li F."/>
        </authorList>
    </citation>
    <scope>NUCLEOTIDE SEQUENCE</scope>
    <source>
        <strain evidence="3">MQZ15Z-1</strain>
    </source>
</reference>
<evidence type="ECO:0000256" key="1">
    <source>
        <dbReference type="ARBA" id="ARBA00006987"/>
    </source>
</evidence>
<dbReference type="Pfam" id="PF03401">
    <property type="entry name" value="TctC"/>
    <property type="match status" value="1"/>
</dbReference>
<dbReference type="Proteomes" id="UP001151088">
    <property type="component" value="Unassembled WGS sequence"/>
</dbReference>
<dbReference type="SUPFAM" id="SSF53850">
    <property type="entry name" value="Periplasmic binding protein-like II"/>
    <property type="match status" value="1"/>
</dbReference>
<feature type="signal peptide" evidence="2">
    <location>
        <begin position="1"/>
        <end position="25"/>
    </location>
</feature>
<keyword evidence="2" id="KW-0732">Signal</keyword>
<dbReference type="CDD" id="cd07012">
    <property type="entry name" value="PBP2_Bug_TTT"/>
    <property type="match status" value="1"/>
</dbReference>
<dbReference type="Gene3D" id="3.40.190.10">
    <property type="entry name" value="Periplasmic binding protein-like II"/>
    <property type="match status" value="1"/>
</dbReference>
<dbReference type="PANTHER" id="PTHR42928">
    <property type="entry name" value="TRICARBOXYLATE-BINDING PROTEIN"/>
    <property type="match status" value="1"/>
</dbReference>
<gene>
    <name evidence="3" type="ORF">NVS89_19065</name>
</gene>
<dbReference type="EMBL" id="JANTHZ010000010">
    <property type="protein sequence ID" value="MCS0497192.1"/>
    <property type="molecule type" value="Genomic_DNA"/>
</dbReference>
<comment type="caution">
    <text evidence="3">The sequence shown here is derived from an EMBL/GenBank/DDBJ whole genome shotgun (WGS) entry which is preliminary data.</text>
</comment>
<dbReference type="AlphaFoldDB" id="A0A9X2PLD2"/>
<comment type="similarity">
    <text evidence="1">Belongs to the UPF0065 (bug) family.</text>
</comment>
<dbReference type="InterPro" id="IPR005064">
    <property type="entry name" value="BUG"/>
</dbReference>
<dbReference type="PIRSF" id="PIRSF017082">
    <property type="entry name" value="YflP"/>
    <property type="match status" value="1"/>
</dbReference>
<name>A0A9X2PLD2_9HYPH</name>
<feature type="chain" id="PRO_5040717715" evidence="2">
    <location>
        <begin position="26"/>
        <end position="326"/>
    </location>
</feature>
<accession>A0A9X2PLD2</accession>
<proteinExistence type="inferred from homology"/>
<evidence type="ECO:0000313" key="3">
    <source>
        <dbReference type="EMBL" id="MCS0497192.1"/>
    </source>
</evidence>
<dbReference type="PANTHER" id="PTHR42928:SF3">
    <property type="entry name" value="UPF0065 PROTEIN YFLP"/>
    <property type="match status" value="1"/>
</dbReference>
<dbReference type="InterPro" id="IPR042100">
    <property type="entry name" value="Bug_dom1"/>
</dbReference>
<organism evidence="3 4">
    <name type="scientific">Ancylobacter mangrovi</name>
    <dbReference type="NCBI Taxonomy" id="2972472"/>
    <lineage>
        <taxon>Bacteria</taxon>
        <taxon>Pseudomonadati</taxon>
        <taxon>Pseudomonadota</taxon>
        <taxon>Alphaproteobacteria</taxon>
        <taxon>Hyphomicrobiales</taxon>
        <taxon>Xanthobacteraceae</taxon>
        <taxon>Ancylobacter</taxon>
    </lineage>
</organism>
<dbReference type="Gene3D" id="3.40.190.150">
    <property type="entry name" value="Bordetella uptake gene, domain 1"/>
    <property type="match status" value="1"/>
</dbReference>
<evidence type="ECO:0000313" key="4">
    <source>
        <dbReference type="Proteomes" id="UP001151088"/>
    </source>
</evidence>